<dbReference type="Gene3D" id="3.10.490.10">
    <property type="entry name" value="Gamma-glutamyl cyclotransferase-like"/>
    <property type="match status" value="1"/>
</dbReference>
<dbReference type="AlphaFoldDB" id="A0A4S9M0B8"/>
<dbReference type="InterPro" id="IPR036568">
    <property type="entry name" value="GGCT-like_sf"/>
</dbReference>
<dbReference type="CDD" id="cd06661">
    <property type="entry name" value="GGCT_like"/>
    <property type="match status" value="1"/>
</dbReference>
<reference evidence="2 3" key="1">
    <citation type="submission" date="2018-10" db="EMBL/GenBank/DDBJ databases">
        <title>Fifty Aureobasidium pullulans genomes reveal a recombining polyextremotolerant generalist.</title>
        <authorList>
            <person name="Gostincar C."/>
            <person name="Turk M."/>
            <person name="Zajc J."/>
            <person name="Gunde-Cimerman N."/>
        </authorList>
    </citation>
    <scope>NUCLEOTIDE SEQUENCE [LARGE SCALE GENOMIC DNA]</scope>
    <source>
        <strain evidence="2 3">EXF-6604</strain>
    </source>
</reference>
<name>A0A4S9M0B8_AURPU</name>
<dbReference type="EMBL" id="QZBD01000015">
    <property type="protein sequence ID" value="THY35801.1"/>
    <property type="molecule type" value="Genomic_DNA"/>
</dbReference>
<evidence type="ECO:0000313" key="2">
    <source>
        <dbReference type="EMBL" id="THY35801.1"/>
    </source>
</evidence>
<evidence type="ECO:0000259" key="1">
    <source>
        <dbReference type="Pfam" id="PF06094"/>
    </source>
</evidence>
<dbReference type="InterPro" id="IPR013024">
    <property type="entry name" value="GGCT-like"/>
</dbReference>
<evidence type="ECO:0000313" key="3">
    <source>
        <dbReference type="Proteomes" id="UP000306584"/>
    </source>
</evidence>
<comment type="caution">
    <text evidence="2">The sequence shown here is derived from an EMBL/GenBank/DDBJ whole genome shotgun (WGS) entry which is preliminary data.</text>
</comment>
<accession>A0A4S9M0B8</accession>
<dbReference type="Pfam" id="PF06094">
    <property type="entry name" value="GGACT"/>
    <property type="match status" value="1"/>
</dbReference>
<protein>
    <recommendedName>
        <fullName evidence="1">Gamma-glutamylcyclotransferase AIG2-like domain-containing protein</fullName>
    </recommendedName>
</protein>
<organism evidence="2 3">
    <name type="scientific">Aureobasidium pullulans</name>
    <name type="common">Black yeast</name>
    <name type="synonym">Pullularia pullulans</name>
    <dbReference type="NCBI Taxonomy" id="5580"/>
    <lineage>
        <taxon>Eukaryota</taxon>
        <taxon>Fungi</taxon>
        <taxon>Dikarya</taxon>
        <taxon>Ascomycota</taxon>
        <taxon>Pezizomycotina</taxon>
        <taxon>Dothideomycetes</taxon>
        <taxon>Dothideomycetidae</taxon>
        <taxon>Dothideales</taxon>
        <taxon>Saccotheciaceae</taxon>
        <taxon>Aureobasidium</taxon>
    </lineage>
</organism>
<gene>
    <name evidence="2" type="ORF">D6D01_01011</name>
</gene>
<proteinExistence type="predicted"/>
<sequence>MSQTTRDLALITIVENFTRPFQAPSISLQHNHHQHFTKSLADMDSLLEELERMSVNAVDSFLDDVSEGDIKRWQTLFTMGHEEAKDKIQHYREDIDRQRFSDELWQDIKASKEAQGHDRESCEYDLFCRSRVKSTPAPPAISRPSNILRGLILGGPLDTPEHIQDIAGLTNPPTTTTAESSDPATSSTFCYITAAEEHLILQGLLNRNISYKPNFITTINMASKDLQNTSASPTLGIKEPTLPQYRPYKPTDLIQQNQFPIYYFFYGTLAESEILQRVLELGEQVPVLQKAYVKGAEIKMMGRYRGLEDSEVEARVDGWAFLVEDEGQEMKLRVYETRMYEVVRCDVWLVGEGGVVKGLTFRAVM</sequence>
<dbReference type="InterPro" id="IPR009288">
    <property type="entry name" value="AIG2-like_dom"/>
</dbReference>
<dbReference type="SUPFAM" id="SSF110857">
    <property type="entry name" value="Gamma-glutamyl cyclotransferase-like"/>
    <property type="match status" value="1"/>
</dbReference>
<feature type="domain" description="Gamma-glutamylcyclotransferase AIG2-like" evidence="1">
    <location>
        <begin position="263"/>
        <end position="359"/>
    </location>
</feature>
<dbReference type="Proteomes" id="UP000306584">
    <property type="component" value="Unassembled WGS sequence"/>
</dbReference>